<dbReference type="Gene3D" id="1.25.40.990">
    <property type="match status" value="1"/>
</dbReference>
<feature type="region of interest" description="Disordered" evidence="1">
    <location>
        <begin position="1"/>
        <end position="27"/>
    </location>
</feature>
<name>A0ABY1UJ68_9APIC</name>
<feature type="compositionally biased region" description="Basic and acidic residues" evidence="1">
    <location>
        <begin position="1"/>
        <end position="15"/>
    </location>
</feature>
<dbReference type="Pfam" id="PF03399">
    <property type="entry name" value="SAC3_GANP"/>
    <property type="match status" value="1"/>
</dbReference>
<accession>A0ABY1UJ68</accession>
<reference evidence="3" key="1">
    <citation type="submission" date="2016-09" db="EMBL/GenBank/DDBJ databases">
        <authorList>
            <consortium name="Pathogen Informatics"/>
            <person name="Sun Q."/>
            <person name="Inoue M."/>
        </authorList>
    </citation>
    <scope>NUCLEOTIDE SEQUENCE</scope>
</reference>
<gene>
    <name evidence="3" type="ORF">PGABG01_0601200</name>
</gene>
<dbReference type="Proteomes" id="UP000831156">
    <property type="component" value="Chromosome 6"/>
</dbReference>
<evidence type="ECO:0000256" key="1">
    <source>
        <dbReference type="SAM" id="MobiDB-lite"/>
    </source>
</evidence>
<evidence type="ECO:0000313" key="4">
    <source>
        <dbReference type="Proteomes" id="UP000831156"/>
    </source>
</evidence>
<organism evidence="3 4">
    <name type="scientific">Plasmodium gaboni</name>
    <dbReference type="NCBI Taxonomy" id="647221"/>
    <lineage>
        <taxon>Eukaryota</taxon>
        <taxon>Sar</taxon>
        <taxon>Alveolata</taxon>
        <taxon>Apicomplexa</taxon>
        <taxon>Aconoidasida</taxon>
        <taxon>Haemosporida</taxon>
        <taxon>Plasmodiidae</taxon>
        <taxon>Plasmodium</taxon>
        <taxon>Plasmodium (Laverania)</taxon>
    </lineage>
</organism>
<feature type="compositionally biased region" description="Low complexity" evidence="1">
    <location>
        <begin position="320"/>
        <end position="340"/>
    </location>
</feature>
<keyword evidence="4" id="KW-1185">Reference proteome</keyword>
<feature type="domain" description="SAC3/GANP/THP3 conserved" evidence="2">
    <location>
        <begin position="915"/>
        <end position="1201"/>
    </location>
</feature>
<feature type="region of interest" description="Disordered" evidence="1">
    <location>
        <begin position="318"/>
        <end position="340"/>
    </location>
</feature>
<dbReference type="PANTHER" id="PTHR12436:SF3">
    <property type="entry name" value="GERMINAL-CENTER ASSOCIATED NUCLEAR PROTEIN"/>
    <property type="match status" value="1"/>
</dbReference>
<dbReference type="PANTHER" id="PTHR12436">
    <property type="entry name" value="80 KDA MCM3-ASSOCIATED PROTEIN"/>
    <property type="match status" value="1"/>
</dbReference>
<sequence length="1230" mass="145637">MNEKNKDGQDEKNNNKENTSTNVKNGNNIYQNKNEMNNYIYNNNINISGNTNSGYLNYHGIYNNNNSNNMNHFNNMNDINNNRYYVSNKGSVVSTYQNNTSYYHNNKSDSYYKSVNYNTDNINYMNMYNNKSNINSSSINNVNSSSSHIKDENGKSSSISNNDLSYYINNNNDSYVELYINKVKEIYYFHVFYHYIKLGFPEKEAAIESKKYIFITLSRYFLLVKNAILSSPESIKQINNCVSSNLIYYQQKTNLQEFLLQQQSGLQNVNTQKINIYEQMNLSNLNIANLNIPLNDSRELVDLSKVKTDDLKSRENIKDNNMNISNNNNNNNNSNNGNFPRHINNNIFNSNINSSSILTDNIQNEKQNNNYYNIKPEKINDMIDSIEEMKKLNSNKKERKTFSDFPPQQLMQNKNDSKENMNDDPKKKISFTLNKSKNKIFQTYNRYLNNKNNKSISDAVSEVSDLSDDNKNEKGKEKVMNNFANDLSNQNNINNINHIGNMNNYRNDYNNMHMNNTQNNKDDINNNDVIMNYRESINNHLNVNNKYNYNNKQNNNNMDNNVNNSMENNTYGLYKYTKEDNMSRNSMNNIGGIFSMNYGNNNNNNNIYDGNISNSNNTGDVYDNKKFFHMKNNYIDEGNMMKYRKNDQDDMSNCYPYDNNKYKEKNNKLGEEDLEYNSDNYDKDDYSDEDDNYLYNNKDMDNRNKQNNNKMSKLSDIPFFTNNNDSNVKCDNLKTYIKNLNDHFKEQCNKNKEFAKCLRNFISKIYTLKRKKIIRSPFWLNNVMPTEEDVMGMDIYFFSHQKRTKRRMGNSIDLDSDIIAGILSDKKMKLSQEEIEKRERRREKCFDLNRNKKNNLIENSFYIDTNGECVERGNEDLRNLERLMDKYNFASCYKNKDFVGECRNIQKFFFRLTSLPERKNVRSFSVLKCTYAYILYKYNMDKNYKYINEQFRSLRQDLNIQNIFHDDVVNIYETNIRICIVNNDLFQFLQCINKLFELYQRLNITKSKVEFLCYKLIYMTLQNMHQEFLIEYLALSDEEKNHENIQLCYYLNECIKNKMYLININMVSPLDDEQNHEYIYYRIFVNNHILQYLPILMSLNENVDLNVNMDSLTSFVKSHGEMNNLENIEKDKCNIENSNQIRMPYLTNYLIVLFLPKYRLLALINICKTSIKVNISTLTKLLNFENDEKCLTFLNEVNTIISNNEVLSKSSLVNLMKSPLLKNKYINHIR</sequence>
<dbReference type="InterPro" id="IPR005062">
    <property type="entry name" value="SAC3/GANP/THP3_conserved"/>
</dbReference>
<evidence type="ECO:0000259" key="2">
    <source>
        <dbReference type="Pfam" id="PF03399"/>
    </source>
</evidence>
<feature type="compositionally biased region" description="Low complexity" evidence="1">
    <location>
        <begin position="16"/>
        <end position="25"/>
    </location>
</feature>
<dbReference type="InterPro" id="IPR045107">
    <property type="entry name" value="SAC3/GANP/THP3"/>
</dbReference>
<proteinExistence type="predicted"/>
<feature type="compositionally biased region" description="Basic and acidic residues" evidence="1">
    <location>
        <begin position="660"/>
        <end position="671"/>
    </location>
</feature>
<feature type="region of interest" description="Disordered" evidence="1">
    <location>
        <begin position="651"/>
        <end position="708"/>
    </location>
</feature>
<protein>
    <recommendedName>
        <fullName evidence="2">SAC3/GANP/THP3 conserved domain-containing protein</fullName>
    </recommendedName>
</protein>
<evidence type="ECO:0000313" key="3">
    <source>
        <dbReference type="EMBL" id="SOV12150.1"/>
    </source>
</evidence>
<dbReference type="EMBL" id="LT969429">
    <property type="protein sequence ID" value="SOV12150.1"/>
    <property type="molecule type" value="Genomic_DNA"/>
</dbReference>